<comment type="subcellular location">
    <subcellularLocation>
        <location evidence="1">Membrane</location>
    </subcellularLocation>
</comment>
<sequence>MVKKKYSYLLIISLLYLIPFKSDCQEKLNNDKKFRVVALPTIDYNRSLGFKIGATSMGFFDLNEKDSISPVSSVGLMGFWSTNNSWVVMAHTQLFLSENKYRIKAAAGLVDFNSQYYEEDVFPGGLFVDFNTTSDFVYFLFAFKLRKNLYLGPQVLFSKRETLFDLPGDSGNEQRAFNGLGGALEWDDRSNVYNSHSGLYAKLSGFSYNDWLGSDVEFNNLQLEINKYFPLDSNRTIATRFFGYFALGNNIPFEAQRSVGRKDIRGYTQGEFRGEQIISAQAEYRWTFYNKWGMVAFAGLAISNDPEGWSQLLPGGGAGIRYMMIPDKRINAGIDIAGGVRDWGIYFRITEAF</sequence>
<dbReference type="GO" id="GO:0019867">
    <property type="term" value="C:outer membrane"/>
    <property type="evidence" value="ECO:0007669"/>
    <property type="project" value="InterPro"/>
</dbReference>
<organism evidence="4 5">
    <name type="scientific">Marinigracilibium pacificum</name>
    <dbReference type="NCBI Taxonomy" id="2729599"/>
    <lineage>
        <taxon>Bacteria</taxon>
        <taxon>Pseudomonadati</taxon>
        <taxon>Bacteroidota</taxon>
        <taxon>Cytophagia</taxon>
        <taxon>Cytophagales</taxon>
        <taxon>Flammeovirgaceae</taxon>
        <taxon>Marinigracilibium</taxon>
    </lineage>
</organism>
<reference evidence="4 5" key="1">
    <citation type="submission" date="2020-04" db="EMBL/GenBank/DDBJ databases">
        <title>Flammeovirgaceae bacterium KN852 isolated from deep sea.</title>
        <authorList>
            <person name="Zhang D.-C."/>
        </authorList>
    </citation>
    <scope>NUCLEOTIDE SEQUENCE [LARGE SCALE GENOMIC DNA]</scope>
    <source>
        <strain evidence="4 5">KN852</strain>
    </source>
</reference>
<proteinExistence type="predicted"/>
<feature type="domain" description="Bacterial surface antigen (D15)" evidence="3">
    <location>
        <begin position="143"/>
        <end position="300"/>
    </location>
</feature>
<dbReference type="InterPro" id="IPR000184">
    <property type="entry name" value="Bac_surfAg_D15"/>
</dbReference>
<keyword evidence="2" id="KW-0472">Membrane</keyword>
<name>A0A848IUV7_9BACT</name>
<dbReference type="RefSeq" id="WP_169679851.1">
    <property type="nucleotide sequence ID" value="NZ_JABBNU010000004.1"/>
</dbReference>
<dbReference type="Pfam" id="PF01103">
    <property type="entry name" value="Omp85"/>
    <property type="match status" value="1"/>
</dbReference>
<evidence type="ECO:0000256" key="1">
    <source>
        <dbReference type="ARBA" id="ARBA00004370"/>
    </source>
</evidence>
<dbReference type="AlphaFoldDB" id="A0A848IUV7"/>
<dbReference type="Proteomes" id="UP000559010">
    <property type="component" value="Unassembled WGS sequence"/>
</dbReference>
<accession>A0A848IUV7</accession>
<comment type="caution">
    <text evidence="4">The sequence shown here is derived from an EMBL/GenBank/DDBJ whole genome shotgun (WGS) entry which is preliminary data.</text>
</comment>
<evidence type="ECO:0000313" key="5">
    <source>
        <dbReference type="Proteomes" id="UP000559010"/>
    </source>
</evidence>
<dbReference type="EMBL" id="JABBNU010000004">
    <property type="protein sequence ID" value="NMM48283.1"/>
    <property type="molecule type" value="Genomic_DNA"/>
</dbReference>
<evidence type="ECO:0000259" key="3">
    <source>
        <dbReference type="Pfam" id="PF01103"/>
    </source>
</evidence>
<keyword evidence="5" id="KW-1185">Reference proteome</keyword>
<evidence type="ECO:0000256" key="2">
    <source>
        <dbReference type="ARBA" id="ARBA00023136"/>
    </source>
</evidence>
<dbReference type="Gene3D" id="2.40.160.50">
    <property type="entry name" value="membrane protein fhac: a member of the omp85/tpsb transporter family"/>
    <property type="match status" value="1"/>
</dbReference>
<gene>
    <name evidence="4" type="ORF">HH304_07725</name>
</gene>
<evidence type="ECO:0000313" key="4">
    <source>
        <dbReference type="EMBL" id="NMM48283.1"/>
    </source>
</evidence>
<protein>
    <submittedName>
        <fullName evidence="4">BamA/TamA family outer membrane protein</fullName>
    </submittedName>
</protein>